<dbReference type="InterPro" id="IPR052030">
    <property type="entry name" value="Peptidase_M20/M20A_hydrolases"/>
</dbReference>
<evidence type="ECO:0000256" key="1">
    <source>
        <dbReference type="PIRNR" id="PIRNR037226"/>
    </source>
</evidence>
<evidence type="ECO:0000313" key="3">
    <source>
        <dbReference type="EMBL" id="KAJ8315214.1"/>
    </source>
</evidence>
<proteinExistence type="inferred from homology"/>
<dbReference type="InterPro" id="IPR017144">
    <property type="entry name" value="Xaa-Arg_dipeptidase"/>
</dbReference>
<comment type="similarity">
    <text evidence="1">Belongs to the peptidase M20A family.</text>
</comment>
<sequence>MDKLKSAACEAIDNVSEGLHQISQDIWNNPELNYEEHHAHKVLTDFLENQGFNVERKYKIDTAFRAVYGSTESGPHVSVLCEYDALPEIGHACGHNLIAEAGVAAGIGIKAAFEAAGKPLGKVSVIGTPAEEGGGGKVMMIKKSAFDDVDVSIMVHPAPMGGTTAIILSAIDMVTVKYHGHAVHAAAFPWQGVNALDAAVLCYQTVSCMRQQMKPTWRVHGIITNGGAKPNIIPEYAELEFYIRAPTKSELEVLKEKIIGCFESAATGTGCKLEYTFSERPYLNVVSNKTLEETFVKNAALLGLDFADSGSVDKPMGSTDMGNVSHVVPSIHPFFYIGTSAVNHTRDFTTASGDVKAQPYTLKQGKIMACTALDVFSKPDLLAQIKQDFENDKKNF</sequence>
<dbReference type="InterPro" id="IPR002933">
    <property type="entry name" value="Peptidase_M20"/>
</dbReference>
<dbReference type="Pfam" id="PF07687">
    <property type="entry name" value="M20_dimer"/>
    <property type="match status" value="1"/>
</dbReference>
<organism evidence="3 4">
    <name type="scientific">Tegillarca granosa</name>
    <name type="common">Malaysian cockle</name>
    <name type="synonym">Anadara granosa</name>
    <dbReference type="NCBI Taxonomy" id="220873"/>
    <lineage>
        <taxon>Eukaryota</taxon>
        <taxon>Metazoa</taxon>
        <taxon>Spiralia</taxon>
        <taxon>Lophotrochozoa</taxon>
        <taxon>Mollusca</taxon>
        <taxon>Bivalvia</taxon>
        <taxon>Autobranchia</taxon>
        <taxon>Pteriomorphia</taxon>
        <taxon>Arcoida</taxon>
        <taxon>Arcoidea</taxon>
        <taxon>Arcidae</taxon>
        <taxon>Tegillarca</taxon>
    </lineage>
</organism>
<dbReference type="SUPFAM" id="SSF53187">
    <property type="entry name" value="Zn-dependent exopeptidases"/>
    <property type="match status" value="1"/>
</dbReference>
<feature type="domain" description="Peptidase M20 dimerisation" evidence="2">
    <location>
        <begin position="174"/>
        <end position="265"/>
    </location>
</feature>
<evidence type="ECO:0000313" key="4">
    <source>
        <dbReference type="Proteomes" id="UP001217089"/>
    </source>
</evidence>
<dbReference type="InterPro" id="IPR017439">
    <property type="entry name" value="Amidohydrolase"/>
</dbReference>
<gene>
    <name evidence="3" type="ORF">KUTeg_007364</name>
</gene>
<reference evidence="3 4" key="1">
    <citation type="submission" date="2022-12" db="EMBL/GenBank/DDBJ databases">
        <title>Chromosome-level genome of Tegillarca granosa.</title>
        <authorList>
            <person name="Kim J."/>
        </authorList>
    </citation>
    <scope>NUCLEOTIDE SEQUENCE [LARGE SCALE GENOMIC DNA]</scope>
    <source>
        <strain evidence="3">Teg-2019</strain>
        <tissue evidence="3">Adductor muscle</tissue>
    </source>
</reference>
<protein>
    <recommendedName>
        <fullName evidence="1">Peptidase M20 domain-containing protein 2</fullName>
    </recommendedName>
</protein>
<dbReference type="SUPFAM" id="SSF55031">
    <property type="entry name" value="Bacterial exopeptidase dimerisation domain"/>
    <property type="match status" value="1"/>
</dbReference>
<dbReference type="EMBL" id="JARBDR010000337">
    <property type="protein sequence ID" value="KAJ8315214.1"/>
    <property type="molecule type" value="Genomic_DNA"/>
</dbReference>
<dbReference type="PANTHER" id="PTHR30575:SF0">
    <property type="entry name" value="XAA-ARG DIPEPTIDASE"/>
    <property type="match status" value="1"/>
</dbReference>
<comment type="caution">
    <text evidence="3">The sequence shown here is derived from an EMBL/GenBank/DDBJ whole genome shotgun (WGS) entry which is preliminary data.</text>
</comment>
<dbReference type="PIRSF" id="PIRSF037226">
    <property type="entry name" value="Amidohydrolase_ACY1L2_prd"/>
    <property type="match status" value="1"/>
</dbReference>
<dbReference type="CDD" id="cd05672">
    <property type="entry name" value="M20_ACY1L2-like"/>
    <property type="match status" value="1"/>
</dbReference>
<dbReference type="Gene3D" id="3.40.630.10">
    <property type="entry name" value="Zn peptidases"/>
    <property type="match status" value="1"/>
</dbReference>
<dbReference type="NCBIfam" id="TIGR01891">
    <property type="entry name" value="amidohydrolases"/>
    <property type="match status" value="1"/>
</dbReference>
<dbReference type="Gene3D" id="3.30.70.360">
    <property type="match status" value="1"/>
</dbReference>
<dbReference type="Pfam" id="PF01546">
    <property type="entry name" value="Peptidase_M20"/>
    <property type="match status" value="1"/>
</dbReference>
<dbReference type="PANTHER" id="PTHR30575">
    <property type="entry name" value="PEPTIDASE M20"/>
    <property type="match status" value="1"/>
</dbReference>
<dbReference type="InterPro" id="IPR036264">
    <property type="entry name" value="Bact_exopeptidase_dim_dom"/>
</dbReference>
<accession>A0ABQ9FD29</accession>
<name>A0ABQ9FD29_TEGGR</name>
<dbReference type="InterPro" id="IPR011650">
    <property type="entry name" value="Peptidase_M20_dimer"/>
</dbReference>
<evidence type="ECO:0000259" key="2">
    <source>
        <dbReference type="Pfam" id="PF07687"/>
    </source>
</evidence>
<keyword evidence="4" id="KW-1185">Reference proteome</keyword>
<dbReference type="Proteomes" id="UP001217089">
    <property type="component" value="Unassembled WGS sequence"/>
</dbReference>